<reference evidence="1 2" key="1">
    <citation type="submission" date="2019-07" db="EMBL/GenBank/DDBJ databases">
        <title>Complete Genome Sequence of Leptotrichia goodfellowii Strain JCM 16774.</title>
        <authorList>
            <person name="Watanabe S."/>
            <person name="Cui L."/>
        </authorList>
    </citation>
    <scope>NUCLEOTIDE SEQUENCE [LARGE SCALE GENOMIC DNA]</scope>
    <source>
        <strain evidence="1 2">JCM16774</strain>
    </source>
</reference>
<dbReference type="OrthoDB" id="2216688at2"/>
<dbReference type="RefSeq" id="WP_026737772.1">
    <property type="nucleotide sequence ID" value="NZ_AP019822.1"/>
</dbReference>
<evidence type="ECO:0000313" key="1">
    <source>
        <dbReference type="EMBL" id="BBM36483.1"/>
    </source>
</evidence>
<gene>
    <name evidence="1" type="ORF">JCM16774_1415</name>
</gene>
<sequence length="210" mass="24781">MNNFNEYLKKLQCLESEKTLIKKERSVILLSGSSNYKNAALSQIQKEFLNIFEKFGYNVVNSNFPYNEDFKHNDFDDVHILKASISNIVYYWHTLYNINFQKEIKRHLSPLFELENAIIVTQSSGLNLLNCVLKDRNIKEKNFRIFCLGPVAQGSEKIEKAIIFKGKKDMYTKILDNHKCDVRVDCKHFDYLKNKEIKEFIYDTLQKDKS</sequence>
<dbReference type="EMBL" id="AP019822">
    <property type="protein sequence ID" value="BBM36483.1"/>
    <property type="molecule type" value="Genomic_DNA"/>
</dbReference>
<evidence type="ECO:0000313" key="2">
    <source>
        <dbReference type="Proteomes" id="UP000321606"/>
    </source>
</evidence>
<dbReference type="Proteomes" id="UP000321606">
    <property type="component" value="Chromosome"/>
</dbReference>
<dbReference type="KEGG" id="lgo:JCM16774_1415"/>
<evidence type="ECO:0008006" key="3">
    <source>
        <dbReference type="Google" id="ProtNLM"/>
    </source>
</evidence>
<name>A0A510JEL6_9FUSO</name>
<dbReference type="STRING" id="714315.GCA_000516535_01424"/>
<protein>
    <recommendedName>
        <fullName evidence="3">Alpha/beta hydrolase</fullName>
    </recommendedName>
</protein>
<dbReference type="AlphaFoldDB" id="A0A510JEL6"/>
<proteinExistence type="predicted"/>
<accession>A0A510JEL6</accession>
<organism evidence="1 2">
    <name type="scientific">Pseudoleptotrichia goodfellowii</name>
    <dbReference type="NCBI Taxonomy" id="157692"/>
    <lineage>
        <taxon>Bacteria</taxon>
        <taxon>Fusobacteriati</taxon>
        <taxon>Fusobacteriota</taxon>
        <taxon>Fusobacteriia</taxon>
        <taxon>Fusobacteriales</taxon>
        <taxon>Leptotrichiaceae</taxon>
        <taxon>Pseudoleptotrichia</taxon>
    </lineage>
</organism>